<organism evidence="2 3">
    <name type="scientific">Roseiconus lacunae</name>
    <dbReference type="NCBI Taxonomy" id="2605694"/>
    <lineage>
        <taxon>Bacteria</taxon>
        <taxon>Pseudomonadati</taxon>
        <taxon>Planctomycetota</taxon>
        <taxon>Planctomycetia</taxon>
        <taxon>Pirellulales</taxon>
        <taxon>Pirellulaceae</taxon>
        <taxon>Roseiconus</taxon>
    </lineage>
</organism>
<evidence type="ECO:0000313" key="2">
    <source>
        <dbReference type="EMBL" id="MDM4015995.1"/>
    </source>
</evidence>
<dbReference type="EMBL" id="JASZZN010000007">
    <property type="protein sequence ID" value="MDM4015995.1"/>
    <property type="molecule type" value="Genomic_DNA"/>
</dbReference>
<feature type="region of interest" description="Disordered" evidence="1">
    <location>
        <begin position="1"/>
        <end position="44"/>
    </location>
</feature>
<keyword evidence="3" id="KW-1185">Reference proteome</keyword>
<reference evidence="2 3" key="1">
    <citation type="submission" date="2023-06" db="EMBL/GenBank/DDBJ databases">
        <title>Roseiconus lacunae JC819 isolated from Gulf of Mannar region, Tamil Nadu.</title>
        <authorList>
            <person name="Pk S."/>
            <person name="Ch S."/>
            <person name="Ch V.R."/>
        </authorList>
    </citation>
    <scope>NUCLEOTIDE SEQUENCE [LARGE SCALE GENOMIC DNA]</scope>
    <source>
        <strain evidence="2 3">JC819</strain>
    </source>
</reference>
<evidence type="ECO:0000313" key="3">
    <source>
        <dbReference type="Proteomes" id="UP001239462"/>
    </source>
</evidence>
<gene>
    <name evidence="2" type="ORF">QTN89_11170</name>
</gene>
<proteinExistence type="predicted"/>
<name>A0ABT7PHM9_9BACT</name>
<comment type="caution">
    <text evidence="2">The sequence shown here is derived from an EMBL/GenBank/DDBJ whole genome shotgun (WGS) entry which is preliminary data.</text>
</comment>
<sequence length="111" mass="11854">MTTKTSRSAASRSRSASKQSAVDAADGDNATESAADRLSDQISPADPIAEALEAKDKRALARAIVRPFLRFALFMRCRDSRPVAQIAVECKQAERFILTGEIEPGATDAAS</sequence>
<protein>
    <submittedName>
        <fullName evidence="2">Uncharacterized protein</fullName>
    </submittedName>
</protein>
<feature type="compositionally biased region" description="Low complexity" evidence="1">
    <location>
        <begin position="1"/>
        <end position="17"/>
    </location>
</feature>
<dbReference type="RefSeq" id="WP_289163604.1">
    <property type="nucleotide sequence ID" value="NZ_JASZZN010000007.1"/>
</dbReference>
<evidence type="ECO:0000256" key="1">
    <source>
        <dbReference type="SAM" id="MobiDB-lite"/>
    </source>
</evidence>
<accession>A0ABT7PHM9</accession>
<dbReference type="Proteomes" id="UP001239462">
    <property type="component" value="Unassembled WGS sequence"/>
</dbReference>